<gene>
    <name evidence="1" type="ORF">NM208_g15259</name>
</gene>
<accession>A0ACC1RG46</accession>
<organism evidence="1 2">
    <name type="scientific">Fusarium decemcellulare</name>
    <dbReference type="NCBI Taxonomy" id="57161"/>
    <lineage>
        <taxon>Eukaryota</taxon>
        <taxon>Fungi</taxon>
        <taxon>Dikarya</taxon>
        <taxon>Ascomycota</taxon>
        <taxon>Pezizomycotina</taxon>
        <taxon>Sordariomycetes</taxon>
        <taxon>Hypocreomycetidae</taxon>
        <taxon>Hypocreales</taxon>
        <taxon>Nectriaceae</taxon>
        <taxon>Fusarium</taxon>
        <taxon>Fusarium decemcellulare species complex</taxon>
    </lineage>
</organism>
<keyword evidence="2" id="KW-1185">Reference proteome</keyword>
<evidence type="ECO:0000313" key="1">
    <source>
        <dbReference type="EMBL" id="KAJ3512909.1"/>
    </source>
</evidence>
<sequence length="647" mass="71865">MGSQHSPTKGQELEAPDINHGDFSFPQDAVSPPTNLNNTAINLAGSMMDANTWNNLDLALQNDFGSRMWNLGQRFRGILPDSQQNVTSCDSDTHQTSGVTAATSHHEKSPIWTASSGIGSRRPSASPKSSEDSSISWPPQTFVPGPLPRPGVAVGDRLYLAHFTVNIAEILPSRLEPLFTIVKNITPLRYAAMALAAANLANQKGKPAADVNGNWIAMPSHANSALRFMMDSLAAMQVESALSMEACVIIEILNLCYHLEAGTMQDMQETLKHLDHTILSYSDNISSLACGKDIIRCWLHLRSVCALSRPPHEPYGLESSVESLVIELEGSIATSWEHIHIITAKAWQVCHRLLILKCMGTRGDSTKETLDKCIRWWDILKADDENCATSSWKDMAGTLSEEDLYTELGHLRSSLDDCEVPEEFPSRLEDTRSLPQTIQEIEPLRFSSHSSAMACADYAFSRLICEEDLVSTLLRDPVGTRPDQGCLLAKRTSRWLRLLFRIAMGLDPIDCAKRNMYRSGITSHLYYGTLFTLGNAELGLVDSFLHHLLNAGIFFESSFLPLRSFSSYIQALQREAEKGRTVFMGCLTYPAWTRREMLFSNGADEFLIIYGREVDGHYFNDLVPMFQDPGNAPAAMFERSCEIEATC</sequence>
<evidence type="ECO:0000313" key="2">
    <source>
        <dbReference type="Proteomes" id="UP001148629"/>
    </source>
</evidence>
<reference evidence="1" key="1">
    <citation type="submission" date="2022-08" db="EMBL/GenBank/DDBJ databases">
        <title>Genome Sequence of Fusarium decemcellulare.</title>
        <authorList>
            <person name="Buettner E."/>
        </authorList>
    </citation>
    <scope>NUCLEOTIDE SEQUENCE</scope>
    <source>
        <strain evidence="1">Babe19</strain>
    </source>
</reference>
<comment type="caution">
    <text evidence="1">The sequence shown here is derived from an EMBL/GenBank/DDBJ whole genome shotgun (WGS) entry which is preliminary data.</text>
</comment>
<dbReference type="Proteomes" id="UP001148629">
    <property type="component" value="Unassembled WGS sequence"/>
</dbReference>
<proteinExistence type="predicted"/>
<name>A0ACC1RG46_9HYPO</name>
<protein>
    <submittedName>
        <fullName evidence="1">Uncharacterized protein</fullName>
    </submittedName>
</protein>
<dbReference type="EMBL" id="JANRMS010003987">
    <property type="protein sequence ID" value="KAJ3512909.1"/>
    <property type="molecule type" value="Genomic_DNA"/>
</dbReference>